<evidence type="ECO:0000313" key="3">
    <source>
        <dbReference type="Proteomes" id="UP000525078"/>
    </source>
</evidence>
<sequence>MAVSFTRFSWWCLRGKDKKEPTPNGTSLNSSFELGFVLREPETVQYPFVRGKKVASSNGKVKPKWLSREERSVERECDFVMVPSDGDSLSGLESDGSDLSIGWMEPHGPGFQSEEEDESDNGFAVLVPCYNPGYRELVEDSDNAFLSAIKNLPIEFSPDCKNYYMEQVLSSLQTFGA</sequence>
<dbReference type="PANTHER" id="PTHR34464">
    <property type="entry name" value="OS09G0376300 PROTEIN"/>
    <property type="match status" value="1"/>
</dbReference>
<dbReference type="PANTHER" id="PTHR34464:SF3">
    <property type="entry name" value="OS09G0376300 PROTEIN"/>
    <property type="match status" value="1"/>
</dbReference>
<name>A0A7J6DWF3_CANSA</name>
<gene>
    <name evidence="1" type="ORF">F8388_005075</name>
    <name evidence="2" type="ORF">G4B88_017712</name>
</gene>
<evidence type="ECO:0000313" key="1">
    <source>
        <dbReference type="EMBL" id="KAF4350465.1"/>
    </source>
</evidence>
<reference evidence="3 4" key="1">
    <citation type="journal article" date="2020" name="bioRxiv">
        <title>Sequence and annotation of 42 cannabis genomes reveals extensive copy number variation in cannabinoid synthesis and pathogen resistance genes.</title>
        <authorList>
            <person name="Mckernan K.J."/>
            <person name="Helbert Y."/>
            <person name="Kane L.T."/>
            <person name="Ebling H."/>
            <person name="Zhang L."/>
            <person name="Liu B."/>
            <person name="Eaton Z."/>
            <person name="Mclaughlin S."/>
            <person name="Kingan S."/>
            <person name="Baybayan P."/>
            <person name="Concepcion G."/>
            <person name="Jordan M."/>
            <person name="Riva A."/>
            <person name="Barbazuk W."/>
            <person name="Harkins T."/>
        </authorList>
    </citation>
    <scope>NUCLEOTIDE SEQUENCE [LARGE SCALE GENOMIC DNA]</scope>
    <source>
        <strain evidence="3 4">cv. Jamaican Lion 4</strain>
        <strain evidence="2">Father</strain>
        <strain evidence="1">Mother</strain>
        <tissue evidence="1">Leaf</tissue>
    </source>
</reference>
<dbReference type="Proteomes" id="UP000525078">
    <property type="component" value="Unassembled WGS sequence"/>
</dbReference>
<accession>A0A7J6DWF3</accession>
<dbReference type="AlphaFoldDB" id="A0A7J6DWF3"/>
<evidence type="ECO:0000313" key="2">
    <source>
        <dbReference type="EMBL" id="KAF4402200.1"/>
    </source>
</evidence>
<dbReference type="EMBL" id="JAATIQ010000009">
    <property type="protein sequence ID" value="KAF4402200.1"/>
    <property type="molecule type" value="Genomic_DNA"/>
</dbReference>
<dbReference type="EMBL" id="JAATIP010000366">
    <property type="protein sequence ID" value="KAF4350465.1"/>
    <property type="molecule type" value="Genomic_DNA"/>
</dbReference>
<organism evidence="1 3">
    <name type="scientific">Cannabis sativa</name>
    <name type="common">Hemp</name>
    <name type="synonym">Marijuana</name>
    <dbReference type="NCBI Taxonomy" id="3483"/>
    <lineage>
        <taxon>Eukaryota</taxon>
        <taxon>Viridiplantae</taxon>
        <taxon>Streptophyta</taxon>
        <taxon>Embryophyta</taxon>
        <taxon>Tracheophyta</taxon>
        <taxon>Spermatophyta</taxon>
        <taxon>Magnoliopsida</taxon>
        <taxon>eudicotyledons</taxon>
        <taxon>Gunneridae</taxon>
        <taxon>Pentapetalae</taxon>
        <taxon>rosids</taxon>
        <taxon>fabids</taxon>
        <taxon>Rosales</taxon>
        <taxon>Cannabaceae</taxon>
        <taxon>Cannabis</taxon>
    </lineage>
</organism>
<dbReference type="Proteomes" id="UP000583929">
    <property type="component" value="Unassembled WGS sequence"/>
</dbReference>
<evidence type="ECO:0000313" key="4">
    <source>
        <dbReference type="Proteomes" id="UP000583929"/>
    </source>
</evidence>
<keyword evidence="4" id="KW-1185">Reference proteome</keyword>
<proteinExistence type="predicted"/>
<protein>
    <submittedName>
        <fullName evidence="1">Uncharacterized protein</fullName>
    </submittedName>
</protein>
<comment type="caution">
    <text evidence="1">The sequence shown here is derived from an EMBL/GenBank/DDBJ whole genome shotgun (WGS) entry which is preliminary data.</text>
</comment>